<dbReference type="FunFam" id="2.40.50.140:FF:000043">
    <property type="entry name" value="DNA-directed RNA polymerase II subunit RPB7"/>
    <property type="match status" value="1"/>
</dbReference>
<dbReference type="GO" id="GO:0003697">
    <property type="term" value="F:single-stranded DNA binding"/>
    <property type="evidence" value="ECO:0007669"/>
    <property type="project" value="TreeGrafter"/>
</dbReference>
<dbReference type="InterPro" id="IPR012340">
    <property type="entry name" value="NA-bd_OB-fold"/>
</dbReference>
<dbReference type="FunFam" id="3.30.1490.120:FF:000001">
    <property type="entry name" value="DNA-directed RNA polymerase II subunit RPB7"/>
    <property type="match status" value="1"/>
</dbReference>
<dbReference type="Gene3D" id="3.30.1490.120">
    <property type="entry name" value="RNA polymerase Rpb7-like, N-terminal domain"/>
    <property type="match status" value="1"/>
</dbReference>
<evidence type="ECO:0000313" key="8">
    <source>
        <dbReference type="EMBL" id="CAD8680119.1"/>
    </source>
</evidence>
<dbReference type="PANTHER" id="PTHR12709:SF4">
    <property type="entry name" value="DNA-DIRECTED RNA POLYMERASE II SUBUNIT RPB7"/>
    <property type="match status" value="1"/>
</dbReference>
<evidence type="ECO:0000256" key="1">
    <source>
        <dbReference type="ARBA" id="ARBA00004123"/>
    </source>
</evidence>
<organism evidence="8">
    <name type="scientific">Chlamydomonas leiostraca</name>
    <dbReference type="NCBI Taxonomy" id="1034604"/>
    <lineage>
        <taxon>Eukaryota</taxon>
        <taxon>Viridiplantae</taxon>
        <taxon>Chlorophyta</taxon>
        <taxon>core chlorophytes</taxon>
        <taxon>Chlorophyceae</taxon>
        <taxon>CS clade</taxon>
        <taxon>Chlamydomonadales</taxon>
        <taxon>Chlamydomonadaceae</taxon>
        <taxon>Chlamydomonas</taxon>
    </lineage>
</organism>
<proteinExistence type="inferred from homology"/>
<dbReference type="AlphaFoldDB" id="A0A7S0RKS2"/>
<dbReference type="InterPro" id="IPR045113">
    <property type="entry name" value="Rpb7-like"/>
</dbReference>
<dbReference type="PANTHER" id="PTHR12709">
    <property type="entry name" value="DNA-DIRECTED RNA POLYMERASE II, III"/>
    <property type="match status" value="1"/>
</dbReference>
<evidence type="ECO:0000259" key="6">
    <source>
        <dbReference type="Pfam" id="PF00575"/>
    </source>
</evidence>
<dbReference type="InterPro" id="IPR005576">
    <property type="entry name" value="Rpb7-like_N"/>
</dbReference>
<dbReference type="GO" id="GO:0005665">
    <property type="term" value="C:RNA polymerase II, core complex"/>
    <property type="evidence" value="ECO:0007669"/>
    <property type="project" value="TreeGrafter"/>
</dbReference>
<dbReference type="GO" id="GO:0045948">
    <property type="term" value="P:positive regulation of translational initiation"/>
    <property type="evidence" value="ECO:0007669"/>
    <property type="project" value="TreeGrafter"/>
</dbReference>
<gene>
    <name evidence="8" type="ORF">CLEI1391_LOCUS9406</name>
</gene>
<dbReference type="GO" id="GO:0000932">
    <property type="term" value="C:P-body"/>
    <property type="evidence" value="ECO:0007669"/>
    <property type="project" value="TreeGrafter"/>
</dbReference>
<keyword evidence="5" id="KW-0539">Nucleus</keyword>
<keyword evidence="4" id="KW-0804">Transcription</keyword>
<dbReference type="InterPro" id="IPR036898">
    <property type="entry name" value="RNA_pol_Rpb7-like_N_sf"/>
</dbReference>
<dbReference type="CDD" id="cd04329">
    <property type="entry name" value="RNAP_II_Rpb7_N"/>
    <property type="match status" value="1"/>
</dbReference>
<accession>A0A7S0RKS2</accession>
<evidence type="ECO:0000256" key="5">
    <source>
        <dbReference type="ARBA" id="ARBA00023242"/>
    </source>
</evidence>
<protein>
    <recommendedName>
        <fullName evidence="9">DNA-directed RNA polymerase II subunit RPB7</fullName>
    </recommendedName>
</protein>
<dbReference type="Pfam" id="PF00575">
    <property type="entry name" value="S1"/>
    <property type="match status" value="1"/>
</dbReference>
<evidence type="ECO:0000256" key="2">
    <source>
        <dbReference type="ARBA" id="ARBA00009307"/>
    </source>
</evidence>
<evidence type="ECO:0000256" key="3">
    <source>
        <dbReference type="ARBA" id="ARBA00022478"/>
    </source>
</evidence>
<comment type="subcellular location">
    <subcellularLocation>
        <location evidence="1">Nucleus</location>
    </subcellularLocation>
</comment>
<sequence length="176" mass="19301">MGLYVLQLRKDLDVHPKYFGKNLKDYIHEKLVQETEGTCNGRYGYVVGVVQIIEISPGVIRQDGTGLATFTVRYSGLVCRPYKGEVIDCVVTSVNKMGFFAEAGPLQIFVSNHLIPEELVFDAQGDPCYQSSDGGTKIGEGSEVRARIVGTRMDQSDIFCIGTIKEDYLGLLGGPV</sequence>
<dbReference type="GO" id="GO:0006367">
    <property type="term" value="P:transcription initiation at RNA polymerase II promoter"/>
    <property type="evidence" value="ECO:0007669"/>
    <property type="project" value="TreeGrafter"/>
</dbReference>
<evidence type="ECO:0000256" key="4">
    <source>
        <dbReference type="ARBA" id="ARBA00023163"/>
    </source>
</evidence>
<feature type="domain" description="S1 motif" evidence="6">
    <location>
        <begin position="81"/>
        <end position="159"/>
    </location>
</feature>
<comment type="similarity">
    <text evidence="2">Belongs to the eukaryotic RPB7/RPC8 RNA polymerase subunit family.</text>
</comment>
<reference evidence="8" key="1">
    <citation type="submission" date="2021-01" db="EMBL/GenBank/DDBJ databases">
        <authorList>
            <person name="Corre E."/>
            <person name="Pelletier E."/>
            <person name="Niang G."/>
            <person name="Scheremetjew M."/>
            <person name="Finn R."/>
            <person name="Kale V."/>
            <person name="Holt S."/>
            <person name="Cochrane G."/>
            <person name="Meng A."/>
            <person name="Brown T."/>
            <person name="Cohen L."/>
        </authorList>
    </citation>
    <scope>NUCLEOTIDE SEQUENCE</scope>
    <source>
        <strain evidence="8">SAG 11-49</strain>
    </source>
</reference>
<dbReference type="InterPro" id="IPR003029">
    <property type="entry name" value="S1_domain"/>
</dbReference>
<dbReference type="Pfam" id="PF03876">
    <property type="entry name" value="SHS2_Rpb7-N"/>
    <property type="match status" value="1"/>
</dbReference>
<keyword evidence="3" id="KW-0240">DNA-directed RNA polymerase</keyword>
<evidence type="ECO:0000259" key="7">
    <source>
        <dbReference type="Pfam" id="PF03876"/>
    </source>
</evidence>
<evidence type="ECO:0008006" key="9">
    <source>
        <dbReference type="Google" id="ProtNLM"/>
    </source>
</evidence>
<dbReference type="SUPFAM" id="SSF88798">
    <property type="entry name" value="N-terminal, heterodimerisation domain of RBP7 (RpoE)"/>
    <property type="match status" value="1"/>
</dbReference>
<dbReference type="GO" id="GO:0003727">
    <property type="term" value="F:single-stranded RNA binding"/>
    <property type="evidence" value="ECO:0007669"/>
    <property type="project" value="TreeGrafter"/>
</dbReference>
<dbReference type="SUPFAM" id="SSF50249">
    <property type="entry name" value="Nucleic acid-binding proteins"/>
    <property type="match status" value="1"/>
</dbReference>
<dbReference type="EMBL" id="HBFB01016817">
    <property type="protein sequence ID" value="CAD8680119.1"/>
    <property type="molecule type" value="Transcribed_RNA"/>
</dbReference>
<dbReference type="Gene3D" id="2.40.50.140">
    <property type="entry name" value="Nucleic acid-binding proteins"/>
    <property type="match status" value="1"/>
</dbReference>
<feature type="domain" description="RNA polymerase Rpb7-like N-terminal" evidence="7">
    <location>
        <begin position="12"/>
        <end position="66"/>
    </location>
</feature>
<dbReference type="GO" id="GO:0031369">
    <property type="term" value="F:translation initiation factor binding"/>
    <property type="evidence" value="ECO:0007669"/>
    <property type="project" value="TreeGrafter"/>
</dbReference>
<dbReference type="CDD" id="cd04462">
    <property type="entry name" value="S1_RNAPII_Rpb7"/>
    <property type="match status" value="1"/>
</dbReference>
<dbReference type="GO" id="GO:0060213">
    <property type="term" value="P:positive regulation of nuclear-transcribed mRNA poly(A) tail shortening"/>
    <property type="evidence" value="ECO:0007669"/>
    <property type="project" value="TreeGrafter"/>
</dbReference>
<name>A0A7S0RKS2_9CHLO</name>